<dbReference type="Gene3D" id="2.40.70.10">
    <property type="entry name" value="Acid Proteases"/>
    <property type="match status" value="1"/>
</dbReference>
<evidence type="ECO:0000259" key="11">
    <source>
        <dbReference type="PROSITE" id="PS50158"/>
    </source>
</evidence>
<dbReference type="PANTHER" id="PTHR37984:SF5">
    <property type="entry name" value="PROTEIN NYNRIN-LIKE"/>
    <property type="match status" value="1"/>
</dbReference>
<feature type="region of interest" description="Disordered" evidence="10">
    <location>
        <begin position="321"/>
        <end position="348"/>
    </location>
</feature>
<evidence type="ECO:0000259" key="13">
    <source>
        <dbReference type="PROSITE" id="PS51999"/>
    </source>
</evidence>
<feature type="compositionally biased region" description="Basic and acidic residues" evidence="10">
    <location>
        <begin position="1242"/>
        <end position="1279"/>
    </location>
</feature>
<dbReference type="InterPro" id="IPR012337">
    <property type="entry name" value="RNaseH-like_sf"/>
</dbReference>
<feature type="compositionally biased region" description="Low complexity" evidence="10">
    <location>
        <begin position="702"/>
        <end position="717"/>
    </location>
</feature>
<dbReference type="InterPro" id="IPR013103">
    <property type="entry name" value="RVT_2"/>
</dbReference>
<feature type="region of interest" description="Disordered" evidence="10">
    <location>
        <begin position="1242"/>
        <end position="1281"/>
    </location>
</feature>
<feature type="domain" description="GRF-type" evidence="13">
    <location>
        <begin position="752"/>
        <end position="791"/>
    </location>
</feature>
<evidence type="ECO:0000259" key="12">
    <source>
        <dbReference type="PROSITE" id="PS50994"/>
    </source>
</evidence>
<dbReference type="SMART" id="SM00343">
    <property type="entry name" value="ZnF_C2HC"/>
    <property type="match status" value="1"/>
</dbReference>
<keyword evidence="9" id="KW-0175">Coiled coil</keyword>
<evidence type="ECO:0000256" key="4">
    <source>
        <dbReference type="ARBA" id="ARBA00022723"/>
    </source>
</evidence>
<feature type="region of interest" description="Disordered" evidence="10">
    <location>
        <begin position="255"/>
        <end position="282"/>
    </location>
</feature>
<evidence type="ECO:0000313" key="15">
    <source>
        <dbReference type="Proteomes" id="UP001642464"/>
    </source>
</evidence>
<keyword evidence="1" id="KW-0808">Transferase</keyword>
<dbReference type="InterPro" id="IPR036397">
    <property type="entry name" value="RNaseH_sf"/>
</dbReference>
<dbReference type="InterPro" id="IPR010666">
    <property type="entry name" value="Znf_GRF"/>
</dbReference>
<evidence type="ECO:0000256" key="9">
    <source>
        <dbReference type="SAM" id="Coils"/>
    </source>
</evidence>
<dbReference type="SUPFAM" id="SSF53098">
    <property type="entry name" value="Ribonuclease H-like"/>
    <property type="match status" value="1"/>
</dbReference>
<feature type="compositionally biased region" description="Low complexity" evidence="10">
    <location>
        <begin position="1"/>
        <end position="13"/>
    </location>
</feature>
<dbReference type="PROSITE" id="PS50994">
    <property type="entry name" value="INTEGRASE"/>
    <property type="match status" value="1"/>
</dbReference>
<feature type="region of interest" description="Disordered" evidence="10">
    <location>
        <begin position="1671"/>
        <end position="1736"/>
    </location>
</feature>
<dbReference type="InterPro" id="IPR050951">
    <property type="entry name" value="Retrovirus_Pol_polyprotein"/>
</dbReference>
<keyword evidence="7" id="KW-0862">Zinc</keyword>
<gene>
    <name evidence="14" type="ORF">SCF082_LOCUS24561</name>
</gene>
<evidence type="ECO:0000256" key="10">
    <source>
        <dbReference type="SAM" id="MobiDB-lite"/>
    </source>
</evidence>
<evidence type="ECO:0000313" key="14">
    <source>
        <dbReference type="EMBL" id="CAK9042760.1"/>
    </source>
</evidence>
<dbReference type="SUPFAM" id="SSF57756">
    <property type="entry name" value="Retrovirus zinc finger-like domains"/>
    <property type="match status" value="1"/>
</dbReference>
<dbReference type="InterPro" id="IPR036875">
    <property type="entry name" value="Znf_CCHC_sf"/>
</dbReference>
<dbReference type="Pfam" id="PF07727">
    <property type="entry name" value="RVT_2"/>
    <property type="match status" value="1"/>
</dbReference>
<dbReference type="Gene3D" id="4.10.60.10">
    <property type="entry name" value="Zinc finger, CCHC-type"/>
    <property type="match status" value="1"/>
</dbReference>
<feature type="region of interest" description="Disordered" evidence="10">
    <location>
        <begin position="700"/>
        <end position="738"/>
    </location>
</feature>
<dbReference type="InterPro" id="IPR001584">
    <property type="entry name" value="Integrase_cat-core"/>
</dbReference>
<keyword evidence="6 8" id="KW-0863">Zinc-finger</keyword>
<dbReference type="Pfam" id="PF06839">
    <property type="entry name" value="Zn_ribbon_GRF"/>
    <property type="match status" value="1"/>
</dbReference>
<keyword evidence="3" id="KW-0540">Nuclease</keyword>
<keyword evidence="5" id="KW-0255">Endonuclease</keyword>
<dbReference type="InterPro" id="IPR021109">
    <property type="entry name" value="Peptidase_aspartic_dom_sf"/>
</dbReference>
<feature type="coiled-coil region" evidence="9">
    <location>
        <begin position="878"/>
        <end position="912"/>
    </location>
</feature>
<feature type="domain" description="CCHC-type" evidence="11">
    <location>
        <begin position="302"/>
        <end position="316"/>
    </location>
</feature>
<dbReference type="Proteomes" id="UP001642464">
    <property type="component" value="Unassembled WGS sequence"/>
</dbReference>
<dbReference type="PANTHER" id="PTHR37984">
    <property type="entry name" value="PROTEIN CBG26694"/>
    <property type="match status" value="1"/>
</dbReference>
<evidence type="ECO:0000256" key="7">
    <source>
        <dbReference type="ARBA" id="ARBA00022833"/>
    </source>
</evidence>
<keyword evidence="2" id="KW-0548">Nucleotidyltransferase</keyword>
<evidence type="ECO:0000256" key="1">
    <source>
        <dbReference type="ARBA" id="ARBA00022679"/>
    </source>
</evidence>
<name>A0ABP0LU77_9DINO</name>
<evidence type="ECO:0000256" key="8">
    <source>
        <dbReference type="PROSITE-ProRule" id="PRU00047"/>
    </source>
</evidence>
<keyword evidence="5" id="KW-0378">Hydrolase</keyword>
<accession>A0ABP0LU77</accession>
<evidence type="ECO:0000256" key="5">
    <source>
        <dbReference type="ARBA" id="ARBA00022759"/>
    </source>
</evidence>
<comment type="caution">
    <text evidence="14">The sequence shown here is derived from an EMBL/GenBank/DDBJ whole genome shotgun (WGS) entry which is preliminary data.</text>
</comment>
<keyword evidence="15" id="KW-1185">Reference proteome</keyword>
<evidence type="ECO:0000256" key="2">
    <source>
        <dbReference type="ARBA" id="ARBA00022695"/>
    </source>
</evidence>
<feature type="domain" description="Integrase catalytic" evidence="12">
    <location>
        <begin position="1349"/>
        <end position="1510"/>
    </location>
</feature>
<dbReference type="PROSITE" id="PS50158">
    <property type="entry name" value="ZF_CCHC"/>
    <property type="match status" value="1"/>
</dbReference>
<dbReference type="PROSITE" id="PS51999">
    <property type="entry name" value="ZF_GRF"/>
    <property type="match status" value="1"/>
</dbReference>
<evidence type="ECO:0000256" key="3">
    <source>
        <dbReference type="ARBA" id="ARBA00022722"/>
    </source>
</evidence>
<protein>
    <submittedName>
        <fullName evidence="14">Retrovirus-related Pol polyprotein from transposon RE1 (Retro element 1) (AtRE1)</fullName>
    </submittedName>
</protein>
<dbReference type="EMBL" id="CAXAMM010018125">
    <property type="protein sequence ID" value="CAK9042760.1"/>
    <property type="molecule type" value="Genomic_DNA"/>
</dbReference>
<keyword evidence="4" id="KW-0479">Metal-binding</keyword>
<sequence>MSESGESPGTESSALPWRDKDPPPGFDGDVEKFEGYLRELKMWRHETDVPAKKHAVKMLRALSGPAKAVCQELEVETLLTEAGAEAIVNKLKEYYQPHLETAMPRAFERAVYGEARRPKETFGEFIVRQDALFHELREEGVPLDETVRGYVMFRQANLSQTQEDQVTTWTQGKFDRPAVLAALRKLEKVQRERGGKHYLTVDEDTLEGYDSEDDGNYIYLGDADLEQVYEEEELTEALATYQQVRQAIREQKNGRGYFQPKGIGKSSTGRFGKGAKGSQMQGIKFGGKGTRVHIDVLKLRTKCARCGQIGHWARECVNEPDAKGKNRASSASDGASPKSGHPGSMPGTVEVFEAEYSSTPSFSGITTSGSMGIIDTAAQGGLIGLPALRRLEESLKNHGLQVVWTGKKAQAKGIGGDAKVCGVVEIPVGIGHVNGLIEATVVEDEVPFLLSIQFLKQVGAIVDLQSSALVLIQYGKSSTIHHLHSGHVAVQVLDFHEEGWQLPDLAVERTRKEASFRVFTATISQNLDQSKKEEWEKVSMSDPGKAERAVRNWRVIMEHVADLMDLARVQIRLEDWHPDGFVHGSPQCSSFSRPASGSEPFSCMDGATQLQITKASIYAELIQLGEYLGKRKCKEAPTSHIKACGHPMAALAGAGNQAQREAWCRKCHARWGVDARVMDDIANKKKVIHVNGKTFTMGAKSTMTRTETPPRTPVRTPSAKKASKWPMTPGSPLTPPWNAEQLSTPRTTTMECHCKAPAVQLIVKKEGPTQGRLFWKCAKRVCNFFEWDPQETQALQRKLLQEQEDAEVRRWEEQEEAERKQMVQQTMLMAEHRHQEIMEAASAQHALEVETLKNQLLWMSAVAGEERMEEVFKSPVLQQEMMSKAMAMKEELQSQEAQAQMAMEQVILLKNEAQWNLWCKKQLEESSSEKYERQVADGFWVPEEDGTWRFHSGILPRFHTGVTAVGKFCDSYFQNQDYEPEEERPLSKATCKAVNKRMKQLVVSEFFSPPRVSKYAEEKGHLAGGSFDLETGYDLSMEVDRRRCWKELRQADPDVIVVSPPCGPFSILQSLNQRHQGTRSELRLAEGREHLQFAMEVFRWQTLRGKLAIFEHPATSRAWQEECVQEIMMIPGVQRVRADQCQYGLAVKGGAPNRKPTDFLTNGVHTAIALSRRCRGEHAHQPLIGGIAHLAQRYPRGLCAAMINGSKKDLLQRQIYAWATSQEETEVKQAEDDIEELLRQHEEKEDERQQAEKERGVQVKRQLEAEDSHERREGEDPDHVQGAITAEDKRIINKLHQNLGHPNNYELSKALRLARARNAVWRYVKDEFKCDICERNKKPKAARPAMLPKTFEPCRTIGLDVVYFPALDVRQVRPVLNMLDWATGYQMLEPLDNTQSSHIWEKFHSTWIRTFSVPEIVVTDQGREFGKELAEKVSQAGALHRVIGARAPWQQGRTERRGGVAKEVFVKLRESMLPTSEAEWKMCVHAVEAAKNRMYNRSGFSPAQRQFGYNMRLPGSLGSDDVYSPELLIHSSTDDMQRAMEIRNHAMQEYLKHVTSRAVAKAQWARGRVTQEFKIGDVIYVYRVPLQRKRARSEVDFEDREGRRATWVGPGVVIMVEGANAWLSIRGELWKCALEQLRHATPEEQEARDLLHGDFEDLRVEMTRKASKRGFEDITQWERDEPPRHRPRLETAGEPEEEEGQPSMEYAPSSPPATEREPSEEPEMIQQAVESTRRCEQLDGTMRLRREEDIRPEEWEQWRIADGAEWSKVEATGAVKTLDSDESYEVVRQLHEAGLSSRILPSRMVRRWKPSEQPGVPPTRKSRWCVRGDHDPDLLQLDRHAPTVTTATLAVVLQIAASSGWRAAIGDLKNAFMQSDKLVQPAGRLFCKQPRGGLPGLNKDQLIEILAGAYGLGDAPAHWRKSLKKALFQCGFQQSSMDPCVFKSFQGGQLRGLLVVEVDDLFGAGDEYFFQQMEQLRQRFDFGKFVMVDQEEAGVGFNGRRIKHQGGDFLIDMEKFVTERLSPVRLSQGRATKAKEDATEEEKELVRAAVGSLTWAAKEGRPDAAAAASLIASSVSELKVQDVLDLNRAINQVRENAQLAIRIQAIPMTELCWGVVTDASYANVSKGKSQGAYAVLAMEKKILHTGVGKCNMLHWRSGKIHRVVNSTLAAETQALSRGLAELSWTVTVRNEFTTEAFDMRRWEEALRKHRMSALVSESSERALAENLSIVDAKSLFDHLSKETVGTTNDKRTALEMQVVRQMLAETRTAIKWVPHPQMVVDCLTKRHGNIQPLLQLLHEGVLRLREETDTKKNVLGAVNDRSIGVSFPCSGHATF</sequence>
<dbReference type="Pfam" id="PF00098">
    <property type="entry name" value="zf-CCHC"/>
    <property type="match status" value="1"/>
</dbReference>
<proteinExistence type="predicted"/>
<dbReference type="InterPro" id="IPR001878">
    <property type="entry name" value="Znf_CCHC"/>
</dbReference>
<organism evidence="14 15">
    <name type="scientific">Durusdinium trenchii</name>
    <dbReference type="NCBI Taxonomy" id="1381693"/>
    <lineage>
        <taxon>Eukaryota</taxon>
        <taxon>Sar</taxon>
        <taxon>Alveolata</taxon>
        <taxon>Dinophyceae</taxon>
        <taxon>Suessiales</taxon>
        <taxon>Symbiodiniaceae</taxon>
        <taxon>Durusdinium</taxon>
    </lineage>
</organism>
<dbReference type="Gene3D" id="3.30.420.10">
    <property type="entry name" value="Ribonuclease H-like superfamily/Ribonuclease H"/>
    <property type="match status" value="1"/>
</dbReference>
<feature type="compositionally biased region" description="Basic and acidic residues" evidence="10">
    <location>
        <begin position="1671"/>
        <end position="1691"/>
    </location>
</feature>
<feature type="region of interest" description="Disordered" evidence="10">
    <location>
        <begin position="1"/>
        <end position="28"/>
    </location>
</feature>
<reference evidence="14 15" key="1">
    <citation type="submission" date="2024-02" db="EMBL/GenBank/DDBJ databases">
        <authorList>
            <person name="Chen Y."/>
            <person name="Shah S."/>
            <person name="Dougan E. K."/>
            <person name="Thang M."/>
            <person name="Chan C."/>
        </authorList>
    </citation>
    <scope>NUCLEOTIDE SEQUENCE [LARGE SCALE GENOMIC DNA]</scope>
</reference>
<evidence type="ECO:0000256" key="6">
    <source>
        <dbReference type="ARBA" id="ARBA00022771"/>
    </source>
</evidence>